<gene>
    <name evidence="9" type="ORF">SDC9_75107</name>
</gene>
<feature type="transmembrane region" description="Helical" evidence="7">
    <location>
        <begin position="281"/>
        <end position="299"/>
    </location>
</feature>
<evidence type="ECO:0000259" key="8">
    <source>
        <dbReference type="PROSITE" id="PS50850"/>
    </source>
</evidence>
<feature type="transmembrane region" description="Helical" evidence="7">
    <location>
        <begin position="105"/>
        <end position="122"/>
    </location>
</feature>
<dbReference type="EMBL" id="VSSQ01005292">
    <property type="protein sequence ID" value="MPM28581.1"/>
    <property type="molecule type" value="Genomic_DNA"/>
</dbReference>
<keyword evidence="3" id="KW-0813">Transport</keyword>
<evidence type="ECO:0000256" key="3">
    <source>
        <dbReference type="ARBA" id="ARBA00022448"/>
    </source>
</evidence>
<dbReference type="AlphaFoldDB" id="A0A644YL19"/>
<dbReference type="InterPro" id="IPR020846">
    <property type="entry name" value="MFS_dom"/>
</dbReference>
<feature type="transmembrane region" description="Helical" evidence="7">
    <location>
        <begin position="305"/>
        <end position="324"/>
    </location>
</feature>
<evidence type="ECO:0000256" key="2">
    <source>
        <dbReference type="ARBA" id="ARBA00007015"/>
    </source>
</evidence>
<dbReference type="PROSITE" id="PS50850">
    <property type="entry name" value="MFS"/>
    <property type="match status" value="1"/>
</dbReference>
<keyword evidence="6 7" id="KW-0472">Membrane</keyword>
<reference evidence="9" key="1">
    <citation type="submission" date="2019-08" db="EMBL/GenBank/DDBJ databases">
        <authorList>
            <person name="Kucharzyk K."/>
            <person name="Murdoch R.W."/>
            <person name="Higgins S."/>
            <person name="Loffler F."/>
        </authorList>
    </citation>
    <scope>NUCLEOTIDE SEQUENCE</scope>
</reference>
<feature type="domain" description="Major facilitator superfamily (MFS) profile" evidence="8">
    <location>
        <begin position="10"/>
        <end position="394"/>
    </location>
</feature>
<feature type="transmembrane region" description="Helical" evidence="7">
    <location>
        <begin position="12"/>
        <end position="35"/>
    </location>
</feature>
<feature type="transmembrane region" description="Helical" evidence="7">
    <location>
        <begin position="142"/>
        <end position="164"/>
    </location>
</feature>
<feature type="transmembrane region" description="Helical" evidence="7">
    <location>
        <begin position="366"/>
        <end position="390"/>
    </location>
</feature>
<feature type="transmembrane region" description="Helical" evidence="7">
    <location>
        <begin position="336"/>
        <end position="354"/>
    </location>
</feature>
<feature type="transmembrane region" description="Helical" evidence="7">
    <location>
        <begin position="41"/>
        <end position="59"/>
    </location>
</feature>
<evidence type="ECO:0000256" key="4">
    <source>
        <dbReference type="ARBA" id="ARBA00022692"/>
    </source>
</evidence>
<evidence type="ECO:0000256" key="5">
    <source>
        <dbReference type="ARBA" id="ARBA00022989"/>
    </source>
</evidence>
<name>A0A644YL19_9ZZZZ</name>
<dbReference type="GO" id="GO:0016020">
    <property type="term" value="C:membrane"/>
    <property type="evidence" value="ECO:0007669"/>
    <property type="project" value="UniProtKB-SubCell"/>
</dbReference>
<dbReference type="InterPro" id="IPR036259">
    <property type="entry name" value="MFS_trans_sf"/>
</dbReference>
<evidence type="ECO:0000256" key="7">
    <source>
        <dbReference type="SAM" id="Phobius"/>
    </source>
</evidence>
<keyword evidence="4 7" id="KW-0812">Transmembrane</keyword>
<protein>
    <recommendedName>
        <fullName evidence="8">Major facilitator superfamily (MFS) profile domain-containing protein</fullName>
    </recommendedName>
</protein>
<dbReference type="SUPFAM" id="SSF103473">
    <property type="entry name" value="MFS general substrate transporter"/>
    <property type="match status" value="1"/>
</dbReference>
<evidence type="ECO:0000256" key="1">
    <source>
        <dbReference type="ARBA" id="ARBA00004141"/>
    </source>
</evidence>
<keyword evidence="5 7" id="KW-1133">Transmembrane helix</keyword>
<dbReference type="PANTHER" id="PTHR31585">
    <property type="entry name" value="FOLATE-BIOPTERIN TRANSPORTER 1, CHLOROPLASTIC"/>
    <property type="match status" value="1"/>
</dbReference>
<comment type="subcellular location">
    <subcellularLocation>
        <location evidence="1">Membrane</location>
        <topology evidence="1">Multi-pass membrane protein</topology>
    </subcellularLocation>
</comment>
<accession>A0A644YL19</accession>
<sequence length="398" mass="43547">MNSNSERIKKFALFASVYFVEGAVLTYFSSFNVLYLRSFDLSFSMIGIISAIAMLPFILKIFIGYLSDRVNLFKRGHRKPYIIIGLVLQTVAFVLVSFFNPAEHFLPYLVLIILAALGMSTYDTTTDGLSIDSTPEKDRGLVQGLMVGGRALSAIVTAVLMGIFSNNGTWHYNFYLIAVLAIPALVLAFLVKDQAVRPAEAAYSKEAMRSFKDPAYLLFALLGLLYPLALYSTESMMSAYLNEGLSIDLKTVSYYTAVYGIGVVVGGITGGMLMKKIGRKASLIWAAIFTALVTLILAITKSPQIMWGIAFLIGFVFGDYETVYFAMGMDFADPRIAAFMFSVTMAVGNFGIAAGSSLSGVLIDSIGFAGMFIVFGLIHLALLPLIFTIFKRRPELAM</sequence>
<feature type="transmembrane region" description="Helical" evidence="7">
    <location>
        <begin position="170"/>
        <end position="191"/>
    </location>
</feature>
<comment type="similarity">
    <text evidence="2">Belongs to the major facilitator superfamily. Folate-biopterin transporter (TC 2.A.71) family.</text>
</comment>
<proteinExistence type="inferred from homology"/>
<evidence type="ECO:0000313" key="9">
    <source>
        <dbReference type="EMBL" id="MPM28581.1"/>
    </source>
</evidence>
<feature type="transmembrane region" description="Helical" evidence="7">
    <location>
        <begin position="215"/>
        <end position="232"/>
    </location>
</feature>
<evidence type="ECO:0000256" key="6">
    <source>
        <dbReference type="ARBA" id="ARBA00023136"/>
    </source>
</evidence>
<feature type="transmembrane region" description="Helical" evidence="7">
    <location>
        <begin position="80"/>
        <end position="99"/>
    </location>
</feature>
<organism evidence="9">
    <name type="scientific">bioreactor metagenome</name>
    <dbReference type="NCBI Taxonomy" id="1076179"/>
    <lineage>
        <taxon>unclassified sequences</taxon>
        <taxon>metagenomes</taxon>
        <taxon>ecological metagenomes</taxon>
    </lineage>
</organism>
<dbReference type="Pfam" id="PF07690">
    <property type="entry name" value="MFS_1"/>
    <property type="match status" value="1"/>
</dbReference>
<dbReference type="GO" id="GO:0022857">
    <property type="term" value="F:transmembrane transporter activity"/>
    <property type="evidence" value="ECO:0007669"/>
    <property type="project" value="InterPro"/>
</dbReference>
<dbReference type="InterPro" id="IPR011701">
    <property type="entry name" value="MFS"/>
</dbReference>
<comment type="caution">
    <text evidence="9">The sequence shown here is derived from an EMBL/GenBank/DDBJ whole genome shotgun (WGS) entry which is preliminary data.</text>
</comment>
<dbReference type="InterPro" id="IPR039309">
    <property type="entry name" value="BT1"/>
</dbReference>
<dbReference type="PANTHER" id="PTHR31585:SF0">
    <property type="entry name" value="FOLATE-BIOPTERIN TRANSPORTER 1, CHLOROPLASTIC"/>
    <property type="match status" value="1"/>
</dbReference>
<dbReference type="Gene3D" id="1.20.1250.20">
    <property type="entry name" value="MFS general substrate transporter like domains"/>
    <property type="match status" value="2"/>
</dbReference>
<feature type="transmembrane region" description="Helical" evidence="7">
    <location>
        <begin position="252"/>
        <end position="274"/>
    </location>
</feature>